<dbReference type="EMBL" id="QOQW01000010">
    <property type="protein sequence ID" value="RCK79747.1"/>
    <property type="molecule type" value="Genomic_DNA"/>
</dbReference>
<evidence type="ECO:0000256" key="1">
    <source>
        <dbReference type="ARBA" id="ARBA00022676"/>
    </source>
</evidence>
<dbReference type="CDD" id="cd03789">
    <property type="entry name" value="GT9_LPS_heptosyltransferase"/>
    <property type="match status" value="1"/>
</dbReference>
<sequence length="359" mass="38463">MAAEAILISRTDRAGDLVLTLPAFREIRRWRPDCRLVAHVRSYTAPLVAEHSDVDGILADDAPDGRRPSLLRLAQVIRRGGFAAAILVHPAPRAMLACWLARVPVRVGRASNLWQVFLTHRVVQHRSRNEHHEAWYNRELARAWLAAAHGQTLPADDDPLPPVPWFRVGPARWAAGRAALDRAGLAGVAPVIVHPGHGGSAVNLPLAGYRQLVDRLLRAGQAVAVTMGRGEAAMAEEFPPPQRGRLGFVADVPDLGGLLGVLAHGRGFLGGSTGPMHMAATLGLPTVAFFPLLPAMTPERWGPVGERCLVVQPADPRCPGRCAACARGNCLAGIDLDRPLAWLEAHLKGSGTAAPREAP</sequence>
<organism evidence="3 4">
    <name type="scientific">Candidatus Ozemobacter sibiricus</name>
    <dbReference type="NCBI Taxonomy" id="2268124"/>
    <lineage>
        <taxon>Bacteria</taxon>
        <taxon>Candidatus Ozemobacteria</taxon>
        <taxon>Candidatus Ozemobacterales</taxon>
        <taxon>Candidatus Ozemobacteraceae</taxon>
        <taxon>Candidatus Ozemobacter</taxon>
    </lineage>
</organism>
<dbReference type="InterPro" id="IPR002201">
    <property type="entry name" value="Glyco_trans_9"/>
</dbReference>
<protein>
    <submittedName>
        <fullName evidence="3">ADP-heptose--lipooligosaccharide heptosyltransferase II</fullName>
    </submittedName>
</protein>
<proteinExistence type="predicted"/>
<name>A0A367ZPH6_9BACT</name>
<dbReference type="GO" id="GO:0009244">
    <property type="term" value="P:lipopolysaccharide core region biosynthetic process"/>
    <property type="evidence" value="ECO:0007669"/>
    <property type="project" value="TreeGrafter"/>
</dbReference>
<dbReference type="GO" id="GO:0008713">
    <property type="term" value="F:ADP-heptose-lipopolysaccharide heptosyltransferase activity"/>
    <property type="evidence" value="ECO:0007669"/>
    <property type="project" value="TreeGrafter"/>
</dbReference>
<accession>A0A367ZPH6</accession>
<dbReference type="PANTHER" id="PTHR30160:SF15">
    <property type="entry name" value="GLYCOSYLTRANSFERASE HI_0523-RELATED"/>
    <property type="match status" value="1"/>
</dbReference>
<dbReference type="PANTHER" id="PTHR30160">
    <property type="entry name" value="TETRAACYLDISACCHARIDE 4'-KINASE-RELATED"/>
    <property type="match status" value="1"/>
</dbReference>
<evidence type="ECO:0000313" key="4">
    <source>
        <dbReference type="Proteomes" id="UP000252355"/>
    </source>
</evidence>
<dbReference type="AlphaFoldDB" id="A0A367ZPH6"/>
<dbReference type="Pfam" id="PF01075">
    <property type="entry name" value="Glyco_transf_9"/>
    <property type="match status" value="1"/>
</dbReference>
<dbReference type="Proteomes" id="UP000252355">
    <property type="component" value="Unassembled WGS sequence"/>
</dbReference>
<dbReference type="InterPro" id="IPR051199">
    <property type="entry name" value="LPS_LOS_Heptosyltrfase"/>
</dbReference>
<dbReference type="SUPFAM" id="SSF53756">
    <property type="entry name" value="UDP-Glycosyltransferase/glycogen phosphorylase"/>
    <property type="match status" value="1"/>
</dbReference>
<keyword evidence="2 3" id="KW-0808">Transferase</keyword>
<keyword evidence="1" id="KW-0328">Glycosyltransferase</keyword>
<comment type="caution">
    <text evidence="3">The sequence shown here is derived from an EMBL/GenBank/DDBJ whole genome shotgun (WGS) entry which is preliminary data.</text>
</comment>
<evidence type="ECO:0000256" key="2">
    <source>
        <dbReference type="ARBA" id="ARBA00022679"/>
    </source>
</evidence>
<reference evidence="3 4" key="1">
    <citation type="submission" date="2018-05" db="EMBL/GenBank/DDBJ databases">
        <title>A metagenomic window into the 2 km-deep terrestrial subsurface aquifer revealed taxonomically and functionally diverse microbial community comprising novel uncultured bacterial lineages.</title>
        <authorList>
            <person name="Kadnikov V.V."/>
            <person name="Mardanov A.V."/>
            <person name="Beletsky A.V."/>
            <person name="Banks D."/>
            <person name="Pimenov N.V."/>
            <person name="Frank Y.A."/>
            <person name="Karnachuk O.V."/>
            <person name="Ravin N.V."/>
        </authorList>
    </citation>
    <scope>NUCLEOTIDE SEQUENCE [LARGE SCALE GENOMIC DNA]</scope>
    <source>
        <strain evidence="3">BY5</strain>
    </source>
</reference>
<evidence type="ECO:0000313" key="3">
    <source>
        <dbReference type="EMBL" id="RCK79747.1"/>
    </source>
</evidence>
<dbReference type="Gene3D" id="3.40.50.2000">
    <property type="entry name" value="Glycogen Phosphorylase B"/>
    <property type="match status" value="2"/>
</dbReference>
<dbReference type="GO" id="GO:0005829">
    <property type="term" value="C:cytosol"/>
    <property type="evidence" value="ECO:0007669"/>
    <property type="project" value="TreeGrafter"/>
</dbReference>
<gene>
    <name evidence="3" type="ORF">OZSIB_3901</name>
</gene>